<dbReference type="SUPFAM" id="SSF52200">
    <property type="entry name" value="Toll/Interleukin receptor TIR domain"/>
    <property type="match status" value="1"/>
</dbReference>
<dbReference type="Gene3D" id="3.40.50.300">
    <property type="entry name" value="P-loop containing nucleotide triphosphate hydrolases"/>
    <property type="match status" value="1"/>
</dbReference>
<dbReference type="GO" id="GO:0007165">
    <property type="term" value="P:signal transduction"/>
    <property type="evidence" value="ECO:0007669"/>
    <property type="project" value="InterPro"/>
</dbReference>
<comment type="caution">
    <text evidence="2">The sequence shown here is derived from an EMBL/GenBank/DDBJ whole genome shotgun (WGS) entry which is preliminary data.</text>
</comment>
<evidence type="ECO:0000259" key="1">
    <source>
        <dbReference type="PROSITE" id="PS50104"/>
    </source>
</evidence>
<accession>A0A7C3YUF5</accession>
<protein>
    <submittedName>
        <fullName evidence="2">Toll/interleukin-1 receptor domain-containing protein</fullName>
    </submittedName>
</protein>
<proteinExistence type="predicted"/>
<dbReference type="PROSITE" id="PS50104">
    <property type="entry name" value="TIR"/>
    <property type="match status" value="1"/>
</dbReference>
<dbReference type="SUPFAM" id="SSF52540">
    <property type="entry name" value="P-loop containing nucleoside triphosphate hydrolases"/>
    <property type="match status" value="1"/>
</dbReference>
<dbReference type="InterPro" id="IPR027417">
    <property type="entry name" value="P-loop_NTPase"/>
</dbReference>
<evidence type="ECO:0000313" key="2">
    <source>
        <dbReference type="EMBL" id="HGE99195.1"/>
    </source>
</evidence>
<dbReference type="Gene3D" id="3.40.50.10140">
    <property type="entry name" value="Toll/interleukin-1 receptor homology (TIR) domain"/>
    <property type="match status" value="1"/>
</dbReference>
<gene>
    <name evidence="2" type="ORF">ENX07_03890</name>
</gene>
<dbReference type="AlphaFoldDB" id="A0A7C3YUF5"/>
<dbReference type="InterPro" id="IPR035897">
    <property type="entry name" value="Toll_tir_struct_dom_sf"/>
</dbReference>
<feature type="domain" description="TIR" evidence="1">
    <location>
        <begin position="5"/>
        <end position="174"/>
    </location>
</feature>
<reference evidence="2" key="1">
    <citation type="journal article" date="2020" name="mSystems">
        <title>Genome- and Community-Level Interaction Insights into Carbon Utilization and Element Cycling Functions of Hydrothermarchaeota in Hydrothermal Sediment.</title>
        <authorList>
            <person name="Zhou Z."/>
            <person name="Liu Y."/>
            <person name="Xu W."/>
            <person name="Pan J."/>
            <person name="Luo Z.H."/>
            <person name="Li M."/>
        </authorList>
    </citation>
    <scope>NUCLEOTIDE SEQUENCE [LARGE SCALE GENOMIC DNA]</scope>
    <source>
        <strain evidence="2">SpSt-906</strain>
    </source>
</reference>
<keyword evidence="2" id="KW-0675">Receptor</keyword>
<sequence length="853" mass="101126">MEQNKKLKLFISYSHQDNLDDNPYIEQFKKHIAPLKDNGLIEEWHDRKILPGEDYQSKIDNNLEDADIICLFVSANYLASPNCKKEKRKAMELRKNKGISVIPIILSPCGWQDDEDIPNLLALPTDGKPVSSFQNPDEAWLDVYNGLKRIIEKEIKIKQLKITKEFEKFLQDAEMFTKAHSQKEEVFLDDIFIYPELEKYNTLREYEKEISSDELLKNLFGYPKIIIAGERQSGKTALCKMMFKELRKKNFVPVYVYDKENQFKGKIENKISDLFHQQYEGVSIHEIDKERIIPIIDDFYLAKNKEKHIKDLSIYPRCIVIVDDIFGLNIKDEKLIVSFTYFKIKDLKPSLRYELIKKWVSLTDKESRDIYKDIDRTTELIDSILGKTIGRGIMPAYPFFILSAILTYETFNLPLNQEITSQGYCYQAFIYFYLRKQGVRNDEIDIYINFLTELAFYFYKEKKYEVSHDDFNSFMKLYLEKYNLPIKQEILLKNLNLIVSADSFNNYSFRYPYLYYFFVAKYIAEHFEDTKEEIARIMNNLHVDENAYITIFIVHHSKNINILGEIELNVLYLFDKFEPATLTKDEVKFFDEQADIIVKEVLPPANITPEIERTKRLKIKDELEQSQKDVNQKEDRDRDREDPLEKELRRAIRTVEVMGCILKNRAGSLEKTKLEELFKEAVYVHLRILSSFFEVIKNKENQKDIVDFISERLEKIIKEKEMKLSREKLEKISKTFFWNLNFFVVYNVIYKIVHSLGSDKLTVIINKVCNEINTPASFIVKHSILMWYTKNLQIEEIVKKFNEKNFSETAKRVMRFMVVNHCALHPINYKDRQRIVNKLGIPAKKLFQSHKES</sequence>
<organism evidence="2">
    <name type="scientific">candidate division WOR-3 bacterium</name>
    <dbReference type="NCBI Taxonomy" id="2052148"/>
    <lineage>
        <taxon>Bacteria</taxon>
        <taxon>Bacteria division WOR-3</taxon>
    </lineage>
</organism>
<dbReference type="SMART" id="SM00255">
    <property type="entry name" value="TIR"/>
    <property type="match status" value="1"/>
</dbReference>
<name>A0A7C3YUF5_UNCW3</name>
<dbReference type="InterPro" id="IPR000157">
    <property type="entry name" value="TIR_dom"/>
</dbReference>
<dbReference type="Pfam" id="PF13676">
    <property type="entry name" value="TIR_2"/>
    <property type="match status" value="1"/>
</dbReference>
<dbReference type="EMBL" id="DTMQ01000024">
    <property type="protein sequence ID" value="HGE99195.1"/>
    <property type="molecule type" value="Genomic_DNA"/>
</dbReference>